<dbReference type="Proteomes" id="UP001189429">
    <property type="component" value="Unassembled WGS sequence"/>
</dbReference>
<protein>
    <recommendedName>
        <fullName evidence="3">Ubiquitin thioesterase OTU</fullName>
        <ecNumber evidence="3">3.4.19.12</ecNumber>
    </recommendedName>
</protein>
<keyword evidence="3" id="KW-0963">Cytoplasm</keyword>
<dbReference type="SUPFAM" id="SSF143990">
    <property type="entry name" value="YbiA-like"/>
    <property type="match status" value="1"/>
</dbReference>
<dbReference type="InterPro" id="IPR038765">
    <property type="entry name" value="Papain-like_cys_pep_sf"/>
</dbReference>
<comment type="function">
    <text evidence="3">Hydrolase that can remove conjugated ubiquitin from proteins and may therefore play an important regulatory role at the level of protein turnover by preventing degradation.</text>
</comment>
<keyword evidence="2 3" id="KW-0378">Hydrolase</keyword>
<evidence type="ECO:0000256" key="3">
    <source>
        <dbReference type="RuleBase" id="RU367104"/>
    </source>
</evidence>
<reference evidence="5" key="1">
    <citation type="submission" date="2023-10" db="EMBL/GenBank/DDBJ databases">
        <authorList>
            <person name="Chen Y."/>
            <person name="Shah S."/>
            <person name="Dougan E. K."/>
            <person name="Thang M."/>
            <person name="Chan C."/>
        </authorList>
    </citation>
    <scope>NUCLEOTIDE SEQUENCE [LARGE SCALE GENOMIC DNA]</scope>
</reference>
<evidence type="ECO:0000313" key="6">
    <source>
        <dbReference type="Proteomes" id="UP001189429"/>
    </source>
</evidence>
<dbReference type="EMBL" id="CAUYUJ010017325">
    <property type="protein sequence ID" value="CAK0873810.1"/>
    <property type="molecule type" value="Genomic_DNA"/>
</dbReference>
<sequence>MALVAVRRSVPNDHSCLFWAIAYLAEGPESGGREKARQLREVCAKDALEDPDPATRALMLGFDSVGEYATWIRNEFHWGGENEVLVLARHYRLEVAVVCCQSLRVLYYGAEIPGCTGRVMLLYTGQHYDPLVFGPGPEVSVAEQQAKLASGDASREATALQVAVAHNEEAARRASQRRAKKIKCGGCGAILDDNEAFAAHCGEVEHDDDFAYDCEMVEVVIEAGDGLPEGSVDLTSDAVHTFNNTEREPLAHQHPTPVNVGGVLYPTLEHYWLAAPFLGQGSRGIAEQIARTPTVDEATIIANGAEPNTQREDWREKRSELLMEGLRAKAAQSDVFKAALVGTGEKMIVLVSTDPWAGMQAPGGIATGQNNVGKCLVALREELRK</sequence>
<name>A0ABN9VKP7_9DINO</name>
<dbReference type="EC" id="3.4.19.12" evidence="3"/>
<dbReference type="InterPro" id="IPR037238">
    <property type="entry name" value="YbiA-like_sf"/>
</dbReference>
<dbReference type="InterPro" id="IPR003323">
    <property type="entry name" value="OTU_dom"/>
</dbReference>
<accession>A0ABN9VKP7</accession>
<evidence type="ECO:0000259" key="4">
    <source>
        <dbReference type="PROSITE" id="PS50802"/>
    </source>
</evidence>
<dbReference type="Gene3D" id="1.10.357.40">
    <property type="entry name" value="YbiA-like"/>
    <property type="match status" value="1"/>
</dbReference>
<dbReference type="CDD" id="cd15457">
    <property type="entry name" value="NADAR"/>
    <property type="match status" value="1"/>
</dbReference>
<dbReference type="InterPro" id="IPR012816">
    <property type="entry name" value="NADAR"/>
</dbReference>
<keyword evidence="3" id="KW-0788">Thiol protease</keyword>
<dbReference type="Pfam" id="PF08719">
    <property type="entry name" value="NADAR"/>
    <property type="match status" value="1"/>
</dbReference>
<evidence type="ECO:0000256" key="2">
    <source>
        <dbReference type="ARBA" id="ARBA00022801"/>
    </source>
</evidence>
<comment type="catalytic activity">
    <reaction evidence="1 3">
        <text>Thiol-dependent hydrolysis of ester, thioester, amide, peptide and isopeptide bonds formed by the C-terminal Gly of ubiquitin (a 76-residue protein attached to proteins as an intracellular targeting signal).</text>
        <dbReference type="EC" id="3.4.19.12"/>
    </reaction>
</comment>
<dbReference type="PANTHER" id="PTHR13312">
    <property type="entry name" value="HIV-INDUCED PROTEIN-7-LIKE PROTEASE"/>
    <property type="match status" value="1"/>
</dbReference>
<feature type="domain" description="OTU" evidence="4">
    <location>
        <begin position="5"/>
        <end position="134"/>
    </location>
</feature>
<gene>
    <name evidence="5" type="ORF">PCOR1329_LOCUS58910</name>
</gene>
<proteinExistence type="predicted"/>
<keyword evidence="6" id="KW-1185">Reference proteome</keyword>
<dbReference type="Gene3D" id="3.90.70.80">
    <property type="match status" value="1"/>
</dbReference>
<evidence type="ECO:0000256" key="1">
    <source>
        <dbReference type="ARBA" id="ARBA00000707"/>
    </source>
</evidence>
<keyword evidence="3" id="KW-0645">Protease</keyword>
<comment type="caution">
    <text evidence="5">The sequence shown here is derived from an EMBL/GenBank/DDBJ whole genome shotgun (WGS) entry which is preliminary data.</text>
</comment>
<dbReference type="SUPFAM" id="SSF54001">
    <property type="entry name" value="Cysteine proteinases"/>
    <property type="match status" value="1"/>
</dbReference>
<evidence type="ECO:0000313" key="5">
    <source>
        <dbReference type="EMBL" id="CAK0873810.1"/>
    </source>
</evidence>
<dbReference type="PANTHER" id="PTHR13312:SF0">
    <property type="entry name" value="UBIQUITIN THIOESTERASE OTU1"/>
    <property type="match status" value="1"/>
</dbReference>
<keyword evidence="3" id="KW-0833">Ubl conjugation pathway</keyword>
<comment type="subcellular location">
    <subcellularLocation>
        <location evidence="3">Cytoplasm</location>
    </subcellularLocation>
</comment>
<dbReference type="PROSITE" id="PS50802">
    <property type="entry name" value="OTU"/>
    <property type="match status" value="1"/>
</dbReference>
<organism evidence="5 6">
    <name type="scientific">Prorocentrum cordatum</name>
    <dbReference type="NCBI Taxonomy" id="2364126"/>
    <lineage>
        <taxon>Eukaryota</taxon>
        <taxon>Sar</taxon>
        <taxon>Alveolata</taxon>
        <taxon>Dinophyceae</taxon>
        <taxon>Prorocentrales</taxon>
        <taxon>Prorocentraceae</taxon>
        <taxon>Prorocentrum</taxon>
    </lineage>
</organism>